<dbReference type="RefSeq" id="WP_107032015.1">
    <property type="nucleotide sequence ID" value="NZ_CAOLSD010000038.1"/>
</dbReference>
<dbReference type="InterPro" id="IPR033248">
    <property type="entry name" value="Transketolase_C"/>
</dbReference>
<dbReference type="GO" id="GO:0005829">
    <property type="term" value="C:cytosol"/>
    <property type="evidence" value="ECO:0007669"/>
    <property type="project" value="TreeGrafter"/>
</dbReference>
<protein>
    <recommendedName>
        <fullName evidence="10">1-deoxy-D-xylulose-5-phosphate synthase</fullName>
        <ecNumber evidence="10">2.2.1.7</ecNumber>
    </recommendedName>
    <alternativeName>
        <fullName evidence="10">1-deoxyxylulose-5-phosphate synthase</fullName>
        <shortName evidence="10">DXP synthase</shortName>
        <shortName evidence="10">DXPS</shortName>
    </alternativeName>
</protein>
<dbReference type="UniPathway" id="UPA00064">
    <property type="reaction ID" value="UER00091"/>
</dbReference>
<dbReference type="FunFam" id="3.40.50.970:FF:000005">
    <property type="entry name" value="1-deoxy-D-xylulose-5-phosphate synthase"/>
    <property type="match status" value="1"/>
</dbReference>
<sequence length="645" mass="70608">MENETVKADYPLLSGIDSPADLRRLPVDELPKVCAELRSFLINSLASHPGHFASSMGAVELTVALHYVFNTPYDRIVWDVGHQAYGHKLLTGRRDRFETNRTLGGLSGFPNPKESEYDTFTAGHASNSISAALGMAVASSLRKDVPPRHVVAVIGDASISGGLAFEGLNNAANSNSNLLIILNDNDMSIDRPVGSLNTYLAHLTASKAYNNLRYRFSRFLRRHKLVTDSGKGMIMRFNNSLKSLLTKQQNIFEGLNIRYFGPFDGHDLQTVVSVLEDIKDLPGPRILHLRTIKGKGYEPAEKDPSTWHAPGRFDVGTGEILKDGAGRPPKYQQVFGDTLVELARFNDRIVGVTAAMLSGTSMNRLQQVFPERTFDVGISEGHAVTFAGGLAKEGMKPYVAIYSSFMQRAFDHIIHDVAIEGLPVVFCLDRAGLVGEDGATHHGVFDLSYLRAIPGMTIASPRNLDYLRHLMLTAQDFDGPIAIRYPRGRAEESVKEPMRTLPIGKGEKLRDGNDIAVLSTGPITSEVTEAIKRAEKELDIRVAHYDMIFVKPLDAEIVSEIAEKGCPVITVEDGISEGGLGSAVTEMLSDLGSAQHIRRLGVPDRFISQGTPAQLHHLCGFDADGIFQAIKESYIKTQTDSTPTE</sequence>
<comment type="cofactor">
    <cofactor evidence="10">
        <name>Mg(2+)</name>
        <dbReference type="ChEBI" id="CHEBI:18420"/>
    </cofactor>
    <text evidence="10">Binds 1 Mg(2+) ion per subunit.</text>
</comment>
<keyword evidence="8 10" id="KW-0786">Thiamine pyrophosphate</keyword>
<evidence type="ECO:0000256" key="5">
    <source>
        <dbReference type="ARBA" id="ARBA00022723"/>
    </source>
</evidence>
<dbReference type="SUPFAM" id="SSF52518">
    <property type="entry name" value="Thiamin diphosphate-binding fold (THDP-binding)"/>
    <property type="match status" value="2"/>
</dbReference>
<comment type="catalytic activity">
    <reaction evidence="10">
        <text>D-glyceraldehyde 3-phosphate + pyruvate + H(+) = 1-deoxy-D-xylulose 5-phosphate + CO2</text>
        <dbReference type="Rhea" id="RHEA:12605"/>
        <dbReference type="ChEBI" id="CHEBI:15361"/>
        <dbReference type="ChEBI" id="CHEBI:15378"/>
        <dbReference type="ChEBI" id="CHEBI:16526"/>
        <dbReference type="ChEBI" id="CHEBI:57792"/>
        <dbReference type="ChEBI" id="CHEBI:59776"/>
        <dbReference type="EC" id="2.2.1.7"/>
    </reaction>
</comment>
<keyword evidence="7 10" id="KW-0784">Thiamine biosynthesis</keyword>
<dbReference type="PANTHER" id="PTHR43322">
    <property type="entry name" value="1-D-DEOXYXYLULOSE 5-PHOSPHATE SYNTHASE-RELATED"/>
    <property type="match status" value="1"/>
</dbReference>
<evidence type="ECO:0000256" key="2">
    <source>
        <dbReference type="ARBA" id="ARBA00011081"/>
    </source>
</evidence>
<dbReference type="InterPro" id="IPR029061">
    <property type="entry name" value="THDP-binding"/>
</dbReference>
<reference evidence="13" key="1">
    <citation type="submission" date="2018-02" db="EMBL/GenBank/DDBJ databases">
        <authorList>
            <person name="Clavel T."/>
            <person name="Strowig T."/>
        </authorList>
    </citation>
    <scope>NUCLEOTIDE SEQUENCE [LARGE SCALE GENOMIC DNA]</scope>
    <source>
        <strain evidence="13">DSM 103720</strain>
    </source>
</reference>
<dbReference type="GO" id="GO:0000287">
    <property type="term" value="F:magnesium ion binding"/>
    <property type="evidence" value="ECO:0007669"/>
    <property type="project" value="UniProtKB-UniRule"/>
</dbReference>
<dbReference type="EMBL" id="PUEC01000010">
    <property type="protein sequence ID" value="PWB02741.1"/>
    <property type="molecule type" value="Genomic_DNA"/>
</dbReference>
<dbReference type="HAMAP" id="MF_00315">
    <property type="entry name" value="DXP_synth"/>
    <property type="match status" value="1"/>
</dbReference>
<dbReference type="GO" id="GO:0016114">
    <property type="term" value="P:terpenoid biosynthetic process"/>
    <property type="evidence" value="ECO:0007669"/>
    <property type="project" value="UniProtKB-UniRule"/>
</dbReference>
<name>A0A2V1ILU4_9BACT</name>
<organism evidence="12 13">
    <name type="scientific">Duncaniella muris</name>
    <dbReference type="NCBI Taxonomy" id="2094150"/>
    <lineage>
        <taxon>Bacteria</taxon>
        <taxon>Pseudomonadati</taxon>
        <taxon>Bacteroidota</taxon>
        <taxon>Bacteroidia</taxon>
        <taxon>Bacteroidales</taxon>
        <taxon>Muribaculaceae</taxon>
        <taxon>Duncaniella</taxon>
    </lineage>
</organism>
<evidence type="ECO:0000256" key="1">
    <source>
        <dbReference type="ARBA" id="ARBA00004980"/>
    </source>
</evidence>
<evidence type="ECO:0000256" key="6">
    <source>
        <dbReference type="ARBA" id="ARBA00022842"/>
    </source>
</evidence>
<dbReference type="PROSITE" id="PS00802">
    <property type="entry name" value="TRANSKETOLASE_2"/>
    <property type="match status" value="1"/>
</dbReference>
<dbReference type="GO" id="GO:0019288">
    <property type="term" value="P:isopentenyl diphosphate biosynthetic process, methylerythritol 4-phosphate pathway"/>
    <property type="evidence" value="ECO:0007669"/>
    <property type="project" value="TreeGrafter"/>
</dbReference>
<dbReference type="EC" id="2.2.1.7" evidence="10"/>
<dbReference type="PANTHER" id="PTHR43322:SF5">
    <property type="entry name" value="1-DEOXY-D-XYLULOSE-5-PHOSPHATE SYNTHASE, CHLOROPLASTIC"/>
    <property type="match status" value="1"/>
</dbReference>
<dbReference type="NCBIfam" id="NF003933">
    <property type="entry name" value="PRK05444.2-2"/>
    <property type="match status" value="1"/>
</dbReference>
<dbReference type="InterPro" id="IPR009014">
    <property type="entry name" value="Transketo_C/PFOR_II"/>
</dbReference>
<evidence type="ECO:0000259" key="11">
    <source>
        <dbReference type="SMART" id="SM00861"/>
    </source>
</evidence>
<dbReference type="GO" id="GO:0009228">
    <property type="term" value="P:thiamine biosynthetic process"/>
    <property type="evidence" value="ECO:0007669"/>
    <property type="project" value="UniProtKB-UniRule"/>
</dbReference>
<feature type="binding site" evidence="10">
    <location>
        <begin position="123"/>
        <end position="125"/>
    </location>
    <ligand>
        <name>thiamine diphosphate</name>
        <dbReference type="ChEBI" id="CHEBI:58937"/>
    </ligand>
</feature>
<dbReference type="Gene3D" id="3.40.50.920">
    <property type="match status" value="1"/>
</dbReference>
<dbReference type="InterPro" id="IPR005477">
    <property type="entry name" value="Dxylulose-5-P_synthase"/>
</dbReference>
<feature type="binding site" evidence="10">
    <location>
        <position position="82"/>
    </location>
    <ligand>
        <name>thiamine diphosphate</name>
        <dbReference type="ChEBI" id="CHEBI:58937"/>
    </ligand>
</feature>
<dbReference type="CDD" id="cd07033">
    <property type="entry name" value="TPP_PYR_DXS_TK_like"/>
    <property type="match status" value="1"/>
</dbReference>
<dbReference type="Pfam" id="PF02779">
    <property type="entry name" value="Transket_pyr"/>
    <property type="match status" value="1"/>
</dbReference>
<accession>A0A2V1ILU4</accession>
<dbReference type="InterPro" id="IPR005475">
    <property type="entry name" value="Transketolase-like_Pyr-bd"/>
</dbReference>
<feature type="binding site" evidence="10">
    <location>
        <position position="156"/>
    </location>
    <ligand>
        <name>Mg(2+)</name>
        <dbReference type="ChEBI" id="CHEBI:18420"/>
    </ligand>
</feature>
<comment type="similarity">
    <text evidence="2 10">Belongs to the transketolase family. DXPS subfamily.</text>
</comment>
<dbReference type="Gene3D" id="3.40.50.970">
    <property type="match status" value="2"/>
</dbReference>
<keyword evidence="13" id="KW-1185">Reference proteome</keyword>
<evidence type="ECO:0000256" key="4">
    <source>
        <dbReference type="ARBA" id="ARBA00022679"/>
    </source>
</evidence>
<comment type="cofactor">
    <cofactor evidence="10">
        <name>thiamine diphosphate</name>
        <dbReference type="ChEBI" id="CHEBI:58937"/>
    </cofactor>
    <text evidence="10">Binds 1 thiamine pyrophosphate per subunit.</text>
</comment>
<comment type="pathway">
    <text evidence="1 10">Metabolic intermediate biosynthesis; 1-deoxy-D-xylulose 5-phosphate biosynthesis; 1-deoxy-D-xylulose 5-phosphate from D-glyceraldehyde 3-phosphate and pyruvate: step 1/1.</text>
</comment>
<evidence type="ECO:0000256" key="10">
    <source>
        <dbReference type="HAMAP-Rule" id="MF_00315"/>
    </source>
</evidence>
<feature type="domain" description="Transketolase-like pyrimidine-binding" evidence="11">
    <location>
        <begin position="329"/>
        <end position="493"/>
    </location>
</feature>
<comment type="subunit">
    <text evidence="3 10">Homodimer.</text>
</comment>
<dbReference type="GO" id="GO:0030976">
    <property type="term" value="F:thiamine pyrophosphate binding"/>
    <property type="evidence" value="ECO:0007669"/>
    <property type="project" value="UniProtKB-UniRule"/>
</dbReference>
<evidence type="ECO:0000313" key="12">
    <source>
        <dbReference type="EMBL" id="PWB02741.1"/>
    </source>
</evidence>
<keyword evidence="9 10" id="KW-0414">Isoprene biosynthesis</keyword>
<dbReference type="CDD" id="cd02007">
    <property type="entry name" value="TPP_DXS"/>
    <property type="match status" value="1"/>
</dbReference>
<dbReference type="Proteomes" id="UP000244905">
    <property type="component" value="Unassembled WGS sequence"/>
</dbReference>
<feature type="binding site" evidence="10">
    <location>
        <position position="380"/>
    </location>
    <ligand>
        <name>thiamine diphosphate</name>
        <dbReference type="ChEBI" id="CHEBI:58937"/>
    </ligand>
</feature>
<evidence type="ECO:0000256" key="9">
    <source>
        <dbReference type="ARBA" id="ARBA00023229"/>
    </source>
</evidence>
<keyword evidence="4 10" id="KW-0808">Transferase</keyword>
<feature type="binding site" evidence="10">
    <location>
        <begin position="157"/>
        <end position="158"/>
    </location>
    <ligand>
        <name>thiamine diphosphate</name>
        <dbReference type="ChEBI" id="CHEBI:58937"/>
    </ligand>
</feature>
<dbReference type="Pfam" id="PF02780">
    <property type="entry name" value="Transketolase_C"/>
    <property type="match status" value="1"/>
</dbReference>
<dbReference type="GO" id="GO:0008661">
    <property type="term" value="F:1-deoxy-D-xylulose-5-phosphate synthase activity"/>
    <property type="evidence" value="ECO:0007669"/>
    <property type="project" value="UniProtKB-UniRule"/>
</dbReference>
<comment type="caution">
    <text evidence="12">The sequence shown here is derived from an EMBL/GenBank/DDBJ whole genome shotgun (WGS) entry which is preliminary data.</text>
</comment>
<evidence type="ECO:0000256" key="3">
    <source>
        <dbReference type="ARBA" id="ARBA00011738"/>
    </source>
</evidence>
<dbReference type="InterPro" id="IPR020826">
    <property type="entry name" value="Transketolase_BS"/>
</dbReference>
<evidence type="ECO:0000313" key="13">
    <source>
        <dbReference type="Proteomes" id="UP000244905"/>
    </source>
</evidence>
<dbReference type="SUPFAM" id="SSF52922">
    <property type="entry name" value="TK C-terminal domain-like"/>
    <property type="match status" value="1"/>
</dbReference>
<evidence type="ECO:0000256" key="8">
    <source>
        <dbReference type="ARBA" id="ARBA00023052"/>
    </source>
</evidence>
<keyword evidence="5 10" id="KW-0479">Metal-binding</keyword>
<dbReference type="Pfam" id="PF13292">
    <property type="entry name" value="DXP_synthase_N"/>
    <property type="match status" value="1"/>
</dbReference>
<dbReference type="GeneID" id="82525865"/>
<keyword evidence="6 10" id="KW-0460">Magnesium</keyword>
<feature type="binding site" evidence="10">
    <location>
        <position position="185"/>
    </location>
    <ligand>
        <name>Mg(2+)</name>
        <dbReference type="ChEBI" id="CHEBI:18420"/>
    </ligand>
</feature>
<gene>
    <name evidence="10 12" type="primary">dxs</name>
    <name evidence="12" type="ORF">C5O23_05850</name>
</gene>
<feature type="binding site" evidence="10">
    <location>
        <position position="297"/>
    </location>
    <ligand>
        <name>thiamine diphosphate</name>
        <dbReference type="ChEBI" id="CHEBI:58937"/>
    </ligand>
</feature>
<comment type="function">
    <text evidence="10">Catalyzes the acyloin condensation reaction between C atoms 2 and 3 of pyruvate and glyceraldehyde 3-phosphate to yield 1-deoxy-D-xylulose-5-phosphate (DXP).</text>
</comment>
<dbReference type="AlphaFoldDB" id="A0A2V1ILU4"/>
<feature type="binding site" evidence="10">
    <location>
        <position position="185"/>
    </location>
    <ligand>
        <name>thiamine diphosphate</name>
        <dbReference type="ChEBI" id="CHEBI:58937"/>
    </ligand>
</feature>
<proteinExistence type="inferred from homology"/>
<evidence type="ECO:0000256" key="7">
    <source>
        <dbReference type="ARBA" id="ARBA00022977"/>
    </source>
</evidence>
<dbReference type="SMART" id="SM00861">
    <property type="entry name" value="Transket_pyr"/>
    <property type="match status" value="1"/>
</dbReference>
<dbReference type="NCBIfam" id="TIGR00204">
    <property type="entry name" value="dxs"/>
    <property type="match status" value="1"/>
</dbReference>